<feature type="region of interest" description="Disordered" evidence="2">
    <location>
        <begin position="214"/>
        <end position="234"/>
    </location>
</feature>
<gene>
    <name evidence="3" type="ORF">BGW38_007059</name>
</gene>
<evidence type="ECO:0000256" key="2">
    <source>
        <dbReference type="SAM" id="MobiDB-lite"/>
    </source>
</evidence>
<feature type="region of interest" description="Disordered" evidence="2">
    <location>
        <begin position="411"/>
        <end position="435"/>
    </location>
</feature>
<feature type="compositionally biased region" description="Polar residues" evidence="2">
    <location>
        <begin position="30"/>
        <end position="42"/>
    </location>
</feature>
<evidence type="ECO:0000313" key="4">
    <source>
        <dbReference type="Proteomes" id="UP000780801"/>
    </source>
</evidence>
<feature type="compositionally biased region" description="Polar residues" evidence="2">
    <location>
        <begin position="218"/>
        <end position="234"/>
    </location>
</feature>
<keyword evidence="1" id="KW-0175">Coiled coil</keyword>
<dbReference type="EMBL" id="JAABOA010000046">
    <property type="protein sequence ID" value="KAF9586312.1"/>
    <property type="molecule type" value="Genomic_DNA"/>
</dbReference>
<evidence type="ECO:0000256" key="1">
    <source>
        <dbReference type="SAM" id="Coils"/>
    </source>
</evidence>
<dbReference type="Proteomes" id="UP000780801">
    <property type="component" value="Unassembled WGS sequence"/>
</dbReference>
<accession>A0A9P6G2I7</accession>
<name>A0A9P6G2I7_9FUNG</name>
<feature type="region of interest" description="Disordered" evidence="2">
    <location>
        <begin position="839"/>
        <end position="860"/>
    </location>
</feature>
<sequence length="1023" mass="113060">MNGRSLPPPRSSIAFSILASILATMSYPSKYSKNSKRTGSSQETRRGHELQWQGHKQGLRRGHNLTAGGSHANGSGIQSQGPPHVPTLRGTQANHTSNDPSLSNAHPTSTNDLQTFTNFSEAFAAGYSIPTSKFNTDAFGTLDIGPTATHTATNATSTHRITHAVTATAVDLPTLDEIESLSDDFELPAGFDDDIDMKTELIPEGALTLQIEGGGFHTDSQVNSQQTRPQTLDNNSLTDSQLVEELKRQKEQLDELQARLKEKETLLLEKSGEASIVKSKLESVTQTNTRLTEQLKYSELQFKTDRASLEEKHRKELANANMIHQFEVSKYIMDSTPSLNATKVSQPPRQQTPQPQQFPKSFSGFSATQTSSRPPARNDDGFSLLNFGVSSKSPKKSRSVLYNHSTLEKPRPLNLTGEASKPIRSTSGPTFAIPDQSPEEIMRDKLLAGPAHEFGLKRLMDLKSDEDSEDPLPESVKWKQNKILDEVRQACIRSLVNLTVSITRESKQTALKTASNLLKQSIIMQKPQHTVNALKAIKILYKSFKDIAELIRHGQIPLSISIHERQPDMILTEEMLPSPLACIHYLFVVKIAWPLGEKSLPELARPPLPDTISILNSDSVGIVRQPSLSLTLKAKNAGASNAIEQMKGDIYELMESVIRDQPKTGQVKWLYPMISFQVFEKVLSSLYSKSDFETLDWTLRVLEAAIKDKLCCSLLCGWSAGREQWTEKIEQVETLGMILDAKAAHADDMVNGTLPCLKMKVIDVLSKAISTDAEQSAKIIAGTKLMKRVFECVRVQVDIAETLAYTKSVAMARRGCQATSSFNAGDTSIGNGGLLGMLNESNIPSSSQHPQRHQQQSTVHGRSFRSSIHVSLPSTSSFLNEELLHKPSLLDPWLRYPCTSSSRSKNTAAVSPSGALPQYATSTVPWDPSLLTYPASQTRAHDFVGLLNRLLYFVLDIFKVWNEYPVNLKQSNQSDYCQLVFSVSAIVAKDLELPQQSKELAQDILGWIVPEAEEAKFLEAMMT</sequence>
<feature type="compositionally biased region" description="Low complexity" evidence="2">
    <location>
        <begin position="844"/>
        <end position="857"/>
    </location>
</feature>
<feature type="region of interest" description="Disordered" evidence="2">
    <location>
        <begin position="338"/>
        <end position="398"/>
    </location>
</feature>
<proteinExistence type="predicted"/>
<comment type="caution">
    <text evidence="3">The sequence shown here is derived from an EMBL/GenBank/DDBJ whole genome shotgun (WGS) entry which is preliminary data.</text>
</comment>
<protein>
    <submittedName>
        <fullName evidence="3">Uncharacterized protein</fullName>
    </submittedName>
</protein>
<dbReference type="OrthoDB" id="2395641at2759"/>
<feature type="compositionally biased region" description="Polar residues" evidence="2">
    <location>
        <begin position="363"/>
        <end position="373"/>
    </location>
</feature>
<feature type="coiled-coil region" evidence="1">
    <location>
        <begin position="239"/>
        <end position="273"/>
    </location>
</feature>
<dbReference type="AlphaFoldDB" id="A0A9P6G2I7"/>
<reference evidence="3" key="1">
    <citation type="journal article" date="2020" name="Fungal Divers.">
        <title>Resolving the Mortierellaceae phylogeny through synthesis of multi-gene phylogenetics and phylogenomics.</title>
        <authorList>
            <person name="Vandepol N."/>
            <person name="Liber J."/>
            <person name="Desiro A."/>
            <person name="Na H."/>
            <person name="Kennedy M."/>
            <person name="Barry K."/>
            <person name="Grigoriev I.V."/>
            <person name="Miller A.N."/>
            <person name="O'Donnell K."/>
            <person name="Stajich J.E."/>
            <person name="Bonito G."/>
        </authorList>
    </citation>
    <scope>NUCLEOTIDE SEQUENCE</scope>
    <source>
        <strain evidence="3">KOD1015</strain>
    </source>
</reference>
<feature type="compositionally biased region" description="Low complexity" evidence="2">
    <location>
        <begin position="346"/>
        <end position="359"/>
    </location>
</feature>
<feature type="region of interest" description="Disordered" evidence="2">
    <location>
        <begin position="30"/>
        <end position="113"/>
    </location>
</feature>
<organism evidence="3 4">
    <name type="scientific">Lunasporangiospora selenospora</name>
    <dbReference type="NCBI Taxonomy" id="979761"/>
    <lineage>
        <taxon>Eukaryota</taxon>
        <taxon>Fungi</taxon>
        <taxon>Fungi incertae sedis</taxon>
        <taxon>Mucoromycota</taxon>
        <taxon>Mortierellomycotina</taxon>
        <taxon>Mortierellomycetes</taxon>
        <taxon>Mortierellales</taxon>
        <taxon>Mortierellaceae</taxon>
        <taxon>Lunasporangiospora</taxon>
    </lineage>
</organism>
<feature type="compositionally biased region" description="Polar residues" evidence="2">
    <location>
        <begin position="72"/>
        <end position="81"/>
    </location>
</feature>
<keyword evidence="4" id="KW-1185">Reference proteome</keyword>
<feature type="compositionally biased region" description="Polar residues" evidence="2">
    <location>
        <begin position="89"/>
        <end position="113"/>
    </location>
</feature>
<evidence type="ECO:0000313" key="3">
    <source>
        <dbReference type="EMBL" id="KAF9586312.1"/>
    </source>
</evidence>